<protein>
    <submittedName>
        <fullName evidence="1">Uncharacterized protein</fullName>
    </submittedName>
</protein>
<dbReference type="Proteomes" id="UP000036356">
    <property type="component" value="Unassembled WGS sequence"/>
</dbReference>
<proteinExistence type="predicted"/>
<reference evidence="1 2" key="1">
    <citation type="submission" date="2015-06" db="EMBL/GenBank/DDBJ databases">
        <title>Draft genome of the moderately acidophilic sulfate reducer Candidatus Desulfosporosinus acididurans strain M1.</title>
        <authorList>
            <person name="Poehlein A."/>
            <person name="Petzsch P."/>
            <person name="Johnson B.D."/>
            <person name="Schloemann M."/>
            <person name="Daniel R."/>
            <person name="Muehling M."/>
        </authorList>
    </citation>
    <scope>NUCLEOTIDE SEQUENCE [LARGE SCALE GENOMIC DNA]</scope>
    <source>
        <strain evidence="1 2">M1</strain>
    </source>
</reference>
<dbReference type="AlphaFoldDB" id="A0A0J1FQ98"/>
<gene>
    <name evidence="1" type="ORF">DEAC_c31100</name>
</gene>
<evidence type="ECO:0000313" key="1">
    <source>
        <dbReference type="EMBL" id="KLU65143.1"/>
    </source>
</evidence>
<organism evidence="1 2">
    <name type="scientific">Desulfosporosinus acididurans</name>
    <dbReference type="NCBI Taxonomy" id="476652"/>
    <lineage>
        <taxon>Bacteria</taxon>
        <taxon>Bacillati</taxon>
        <taxon>Bacillota</taxon>
        <taxon>Clostridia</taxon>
        <taxon>Eubacteriales</taxon>
        <taxon>Desulfitobacteriaceae</taxon>
        <taxon>Desulfosporosinus</taxon>
    </lineage>
</organism>
<dbReference type="STRING" id="476652.DEAC_c31100"/>
<dbReference type="EMBL" id="LDZY01000010">
    <property type="protein sequence ID" value="KLU65143.1"/>
    <property type="molecule type" value="Genomic_DNA"/>
</dbReference>
<accession>A0A0J1FQ98</accession>
<name>A0A0J1FQ98_9FIRM</name>
<evidence type="ECO:0000313" key="2">
    <source>
        <dbReference type="Proteomes" id="UP000036356"/>
    </source>
</evidence>
<keyword evidence="2" id="KW-1185">Reference proteome</keyword>
<comment type="caution">
    <text evidence="1">The sequence shown here is derived from an EMBL/GenBank/DDBJ whole genome shotgun (WGS) entry which is preliminary data.</text>
</comment>
<dbReference type="PATRIC" id="fig|476652.3.peg.3269"/>
<sequence>MNNNSDNLVSTEICGSQNTQSQSINKIIPINDSAKMGRMNLDSLFNGLVGLQTVKNEFYKLSRLIKNMEIRNEMLGLNDRVNYNLLLEGVLDRFACI</sequence>
<dbReference type="RefSeq" id="WP_047810917.1">
    <property type="nucleotide sequence ID" value="NZ_LDZY01000010.1"/>
</dbReference>